<evidence type="ECO:0000313" key="1">
    <source>
        <dbReference type="Proteomes" id="UP000515125"/>
    </source>
</evidence>
<dbReference type="InterPro" id="IPR005378">
    <property type="entry name" value="Vps35"/>
</dbReference>
<proteinExistence type="predicted"/>
<dbReference type="GO" id="GO:0006886">
    <property type="term" value="P:intracellular protein transport"/>
    <property type="evidence" value="ECO:0007669"/>
    <property type="project" value="TreeGrafter"/>
</dbReference>
<gene>
    <name evidence="2" type="primary">LOC34624101</name>
</gene>
<protein>
    <submittedName>
        <fullName evidence="2">Uncharacterized protein LOC34624101</fullName>
    </submittedName>
</protein>
<evidence type="ECO:0000313" key="2">
    <source>
        <dbReference type="RefSeq" id="XP_026192550.1"/>
    </source>
</evidence>
<dbReference type="Pfam" id="PF03635">
    <property type="entry name" value="Vps35"/>
    <property type="match status" value="1"/>
</dbReference>
<dbReference type="PANTHER" id="PTHR11099:SF0">
    <property type="entry name" value="VACUOLAR PROTEIN SORTING-ASSOCIATED PROTEIN 35"/>
    <property type="match status" value="1"/>
</dbReference>
<organism evidence="1 2">
    <name type="scientific">Cyclospora cayetanensis</name>
    <dbReference type="NCBI Taxonomy" id="88456"/>
    <lineage>
        <taxon>Eukaryota</taxon>
        <taxon>Sar</taxon>
        <taxon>Alveolata</taxon>
        <taxon>Apicomplexa</taxon>
        <taxon>Conoidasida</taxon>
        <taxon>Coccidia</taxon>
        <taxon>Eucoccidiorida</taxon>
        <taxon>Eimeriorina</taxon>
        <taxon>Eimeriidae</taxon>
        <taxon>Cyclospora</taxon>
    </lineage>
</organism>
<sequence>MLRRIASSAARGPSPGARRRRPLQCLLVGLRDPRADTTDLFCLSTAQDRDFPLRNSFVGAALKRRALKLLLRKYPTWPDFPLPRHSNTASECWGVQTPGSLPCMDPRTLTQLSPTARDVLEPEIPAAEAAASRAAALRRMQRSRAAVSAQTHGGSHAAGYFLQCVSLFSSLSGHAAHAGPCRVGSKGHERYVHLKYVESHSALSIQEWTTSEQVTRNRMQEQEQEKLLEEASAVVREQGCYMKRAIDSDNLRDALKHASNFVSELRTSLLSPKHYYELYMLVFQELQHLLGFFTDKSRHGRRLADLYETVQHAGNIVPRLYLLVTVGVAFIKSKEAPAADILRDLTELCKGVQHPMRGLFLRFYLTQLCRNVLPDKGSEYEQ</sequence>
<dbReference type="PANTHER" id="PTHR11099">
    <property type="entry name" value="VACUOLAR SORTING PROTEIN 35"/>
    <property type="match status" value="1"/>
</dbReference>
<dbReference type="GO" id="GO:0005770">
    <property type="term" value="C:late endosome"/>
    <property type="evidence" value="ECO:0007669"/>
    <property type="project" value="TreeGrafter"/>
</dbReference>
<dbReference type="GO" id="GO:0005829">
    <property type="term" value="C:cytosol"/>
    <property type="evidence" value="ECO:0007669"/>
    <property type="project" value="GOC"/>
</dbReference>
<dbReference type="Proteomes" id="UP000515125">
    <property type="component" value="Unplaced"/>
</dbReference>
<dbReference type="GO" id="GO:0030906">
    <property type="term" value="C:retromer, cargo-selective complex"/>
    <property type="evidence" value="ECO:0007669"/>
    <property type="project" value="InterPro"/>
</dbReference>
<keyword evidence="1" id="KW-1185">Reference proteome</keyword>
<dbReference type="GeneID" id="34624101"/>
<reference evidence="2" key="1">
    <citation type="submission" date="2025-08" db="UniProtKB">
        <authorList>
            <consortium name="RefSeq"/>
        </authorList>
    </citation>
    <scope>IDENTIFICATION</scope>
</reference>
<accession>A0A6P6RZL6</accession>
<dbReference type="OrthoDB" id="10258141at2759"/>
<dbReference type="AlphaFoldDB" id="A0A6P6RZL6"/>
<dbReference type="RefSeq" id="XP_026192550.1">
    <property type="nucleotide sequence ID" value="XM_026336765.1"/>
</dbReference>
<name>A0A6P6RZL6_9EIME</name>
<dbReference type="GO" id="GO:0042147">
    <property type="term" value="P:retrograde transport, endosome to Golgi"/>
    <property type="evidence" value="ECO:0007669"/>
    <property type="project" value="InterPro"/>
</dbReference>